<proteinExistence type="predicted"/>
<dbReference type="AlphaFoldDB" id="A0A8S1QVJ0"/>
<sequence length="146" mass="17527">MKTSLYNFMKLSIKFPFEFSKFISIKMFSNIIKCLINQTKKKDLFTKIWLQSIADQHSPIQVIVQIIQVIRRTYKSQLKINFYIIIQQKFKNIFQISKLKLSAHLKWLDNTTQFKQNQLKILLKSYTNICQLCKILFIQLVFLNQL</sequence>
<dbReference type="EMBL" id="CAJJDM010000267">
    <property type="protein sequence ID" value="CAD8118717.1"/>
    <property type="molecule type" value="Genomic_DNA"/>
</dbReference>
<organism evidence="1 2">
    <name type="scientific">Paramecium primaurelia</name>
    <dbReference type="NCBI Taxonomy" id="5886"/>
    <lineage>
        <taxon>Eukaryota</taxon>
        <taxon>Sar</taxon>
        <taxon>Alveolata</taxon>
        <taxon>Ciliophora</taxon>
        <taxon>Intramacronucleata</taxon>
        <taxon>Oligohymenophorea</taxon>
        <taxon>Peniculida</taxon>
        <taxon>Parameciidae</taxon>
        <taxon>Paramecium</taxon>
    </lineage>
</organism>
<comment type="caution">
    <text evidence="1">The sequence shown here is derived from an EMBL/GenBank/DDBJ whole genome shotgun (WGS) entry which is preliminary data.</text>
</comment>
<protein>
    <submittedName>
        <fullName evidence="1">Uncharacterized protein</fullName>
    </submittedName>
</protein>
<dbReference type="Proteomes" id="UP000688137">
    <property type="component" value="Unassembled WGS sequence"/>
</dbReference>
<accession>A0A8S1QVJ0</accession>
<name>A0A8S1QVJ0_PARPR</name>
<reference evidence="1" key="1">
    <citation type="submission" date="2021-01" db="EMBL/GenBank/DDBJ databases">
        <authorList>
            <consortium name="Genoscope - CEA"/>
            <person name="William W."/>
        </authorList>
    </citation>
    <scope>NUCLEOTIDE SEQUENCE</scope>
</reference>
<evidence type="ECO:0000313" key="1">
    <source>
        <dbReference type="EMBL" id="CAD8118717.1"/>
    </source>
</evidence>
<gene>
    <name evidence="1" type="ORF">PPRIM_AZ9-3.1.T2580002</name>
</gene>
<keyword evidence="2" id="KW-1185">Reference proteome</keyword>
<evidence type="ECO:0000313" key="2">
    <source>
        <dbReference type="Proteomes" id="UP000688137"/>
    </source>
</evidence>